<protein>
    <submittedName>
        <fullName evidence="1">Uncharacterized protein</fullName>
    </submittedName>
</protein>
<organism evidence="1 2">
    <name type="scientific">Ixodes persulcatus</name>
    <name type="common">Taiga tick</name>
    <dbReference type="NCBI Taxonomy" id="34615"/>
    <lineage>
        <taxon>Eukaryota</taxon>
        <taxon>Metazoa</taxon>
        <taxon>Ecdysozoa</taxon>
        <taxon>Arthropoda</taxon>
        <taxon>Chelicerata</taxon>
        <taxon>Arachnida</taxon>
        <taxon>Acari</taxon>
        <taxon>Parasitiformes</taxon>
        <taxon>Ixodida</taxon>
        <taxon>Ixodoidea</taxon>
        <taxon>Ixodidae</taxon>
        <taxon>Ixodinae</taxon>
        <taxon>Ixodes</taxon>
    </lineage>
</organism>
<evidence type="ECO:0000313" key="1">
    <source>
        <dbReference type="EMBL" id="KAG0426592.1"/>
    </source>
</evidence>
<reference evidence="1 2" key="1">
    <citation type="journal article" date="2020" name="Cell">
        <title>Large-Scale Comparative Analyses of Tick Genomes Elucidate Their Genetic Diversity and Vector Capacities.</title>
        <authorList>
            <consortium name="Tick Genome and Microbiome Consortium (TIGMIC)"/>
            <person name="Jia N."/>
            <person name="Wang J."/>
            <person name="Shi W."/>
            <person name="Du L."/>
            <person name="Sun Y."/>
            <person name="Zhan W."/>
            <person name="Jiang J.F."/>
            <person name="Wang Q."/>
            <person name="Zhang B."/>
            <person name="Ji P."/>
            <person name="Bell-Sakyi L."/>
            <person name="Cui X.M."/>
            <person name="Yuan T.T."/>
            <person name="Jiang B.G."/>
            <person name="Yang W.F."/>
            <person name="Lam T.T."/>
            <person name="Chang Q.C."/>
            <person name="Ding S.J."/>
            <person name="Wang X.J."/>
            <person name="Zhu J.G."/>
            <person name="Ruan X.D."/>
            <person name="Zhao L."/>
            <person name="Wei J.T."/>
            <person name="Ye R.Z."/>
            <person name="Que T.C."/>
            <person name="Du C.H."/>
            <person name="Zhou Y.H."/>
            <person name="Cheng J.X."/>
            <person name="Dai P.F."/>
            <person name="Guo W.B."/>
            <person name="Han X.H."/>
            <person name="Huang E.J."/>
            <person name="Li L.F."/>
            <person name="Wei W."/>
            <person name="Gao Y.C."/>
            <person name="Liu J.Z."/>
            <person name="Shao H.Z."/>
            <person name="Wang X."/>
            <person name="Wang C.C."/>
            <person name="Yang T.C."/>
            <person name="Huo Q.B."/>
            <person name="Li W."/>
            <person name="Chen H.Y."/>
            <person name="Chen S.E."/>
            <person name="Zhou L.G."/>
            <person name="Ni X.B."/>
            <person name="Tian J.H."/>
            <person name="Sheng Y."/>
            <person name="Liu T."/>
            <person name="Pan Y.S."/>
            <person name="Xia L.Y."/>
            <person name="Li J."/>
            <person name="Zhao F."/>
            <person name="Cao W.C."/>
        </authorList>
    </citation>
    <scope>NUCLEOTIDE SEQUENCE [LARGE SCALE GENOMIC DNA]</scope>
    <source>
        <strain evidence="1">Iper-2018</strain>
    </source>
</reference>
<dbReference type="EMBL" id="JABSTQ010009702">
    <property type="protein sequence ID" value="KAG0426592.1"/>
    <property type="molecule type" value="Genomic_DNA"/>
</dbReference>
<comment type="caution">
    <text evidence="1">The sequence shown here is derived from an EMBL/GenBank/DDBJ whole genome shotgun (WGS) entry which is preliminary data.</text>
</comment>
<name>A0AC60Q1I3_IXOPE</name>
<gene>
    <name evidence="1" type="ORF">HPB47_026296</name>
</gene>
<sequence length="181" mass="21313">MYSPSLFGQPPLYEQYHKRMSKAKSEAARDVQNHAKTRHKLPDSSAERLFESIINGDESEAELSDNEVNEVTGGDTTNVLLASNRYLCNNGNIISPKYVRWLLEFQEKLRNKVTSMLRYLQRYGKQYNVPGFEDCLPTVELMEKVYKWFVLHNIRSMTFHVFSRNPMRMPFYDANDERYCH</sequence>
<keyword evidence="2" id="KW-1185">Reference proteome</keyword>
<accession>A0AC60Q1I3</accession>
<evidence type="ECO:0000313" key="2">
    <source>
        <dbReference type="Proteomes" id="UP000805193"/>
    </source>
</evidence>
<dbReference type="Proteomes" id="UP000805193">
    <property type="component" value="Unassembled WGS sequence"/>
</dbReference>
<proteinExistence type="predicted"/>